<sequence length="53" mass="6166">MVRNGKVRQVLSDNRALTEFSASVRIKAKARLCAFQRDFRIHQECWSVGRDSK</sequence>
<gene>
    <name evidence="1" type="ORF">KS4_31790</name>
</gene>
<reference evidence="1 2" key="1">
    <citation type="submission" date="2019-02" db="EMBL/GenBank/DDBJ databases">
        <title>Deep-cultivation of Planctomycetes and their phenomic and genomic characterization uncovers novel biology.</title>
        <authorList>
            <person name="Wiegand S."/>
            <person name="Jogler M."/>
            <person name="Boedeker C."/>
            <person name="Pinto D."/>
            <person name="Vollmers J."/>
            <person name="Rivas-Marin E."/>
            <person name="Kohn T."/>
            <person name="Peeters S.H."/>
            <person name="Heuer A."/>
            <person name="Rast P."/>
            <person name="Oberbeckmann S."/>
            <person name="Bunk B."/>
            <person name="Jeske O."/>
            <person name="Meyerdierks A."/>
            <person name="Storesund J.E."/>
            <person name="Kallscheuer N."/>
            <person name="Luecker S."/>
            <person name="Lage O.M."/>
            <person name="Pohl T."/>
            <person name="Merkel B.J."/>
            <person name="Hornburger P."/>
            <person name="Mueller R.-W."/>
            <person name="Bruemmer F."/>
            <person name="Labrenz M."/>
            <person name="Spormann A.M."/>
            <person name="Op den Camp H."/>
            <person name="Overmann J."/>
            <person name="Amann R."/>
            <person name="Jetten M.S.M."/>
            <person name="Mascher T."/>
            <person name="Medema M.H."/>
            <person name="Devos D.P."/>
            <person name="Kaster A.-K."/>
            <person name="Ovreas L."/>
            <person name="Rohde M."/>
            <person name="Galperin M.Y."/>
            <person name="Jogler C."/>
        </authorList>
    </citation>
    <scope>NUCLEOTIDE SEQUENCE [LARGE SCALE GENOMIC DNA]</scope>
    <source>
        <strain evidence="1 2">KS4</strain>
    </source>
</reference>
<dbReference type="AlphaFoldDB" id="A0A517YXY9"/>
<accession>A0A517YXY9</accession>
<proteinExistence type="predicted"/>
<evidence type="ECO:0000313" key="2">
    <source>
        <dbReference type="Proteomes" id="UP000317369"/>
    </source>
</evidence>
<name>A0A517YXY9_9BACT</name>
<dbReference type="Proteomes" id="UP000317369">
    <property type="component" value="Chromosome"/>
</dbReference>
<organism evidence="1 2">
    <name type="scientific">Poriferisphaera corsica</name>
    <dbReference type="NCBI Taxonomy" id="2528020"/>
    <lineage>
        <taxon>Bacteria</taxon>
        <taxon>Pseudomonadati</taxon>
        <taxon>Planctomycetota</taxon>
        <taxon>Phycisphaerae</taxon>
        <taxon>Phycisphaerales</taxon>
        <taxon>Phycisphaeraceae</taxon>
        <taxon>Poriferisphaera</taxon>
    </lineage>
</organism>
<keyword evidence="2" id="KW-1185">Reference proteome</keyword>
<dbReference type="EMBL" id="CP036425">
    <property type="protein sequence ID" value="QDU35100.1"/>
    <property type="molecule type" value="Genomic_DNA"/>
</dbReference>
<dbReference type="KEGG" id="pcor:KS4_31790"/>
<protein>
    <submittedName>
        <fullName evidence="1">Uncharacterized protein</fullName>
    </submittedName>
</protein>
<evidence type="ECO:0000313" key="1">
    <source>
        <dbReference type="EMBL" id="QDU35100.1"/>
    </source>
</evidence>